<feature type="transmembrane region" description="Helical" evidence="1">
    <location>
        <begin position="58"/>
        <end position="76"/>
    </location>
</feature>
<keyword evidence="1" id="KW-1133">Transmembrane helix</keyword>
<accession>A0A7Z0M532</accession>
<feature type="transmembrane region" description="Helical" evidence="1">
    <location>
        <begin position="146"/>
        <end position="166"/>
    </location>
</feature>
<feature type="transmembrane region" description="Helical" evidence="1">
    <location>
        <begin position="97"/>
        <end position="126"/>
    </location>
</feature>
<dbReference type="EMBL" id="JACBXX010000064">
    <property type="protein sequence ID" value="NYS95953.1"/>
    <property type="molecule type" value="Genomic_DNA"/>
</dbReference>
<sequence length="244" mass="27846">MNLLRIIFRSLFVKRDVKLLFTFTFLPLLSSFLGGGGHSLNYFNNGYFSFLVQTMATQYKMVLPMLVIILLVSSIFREEIESGILFLYKDLNRYRLFTAKLLSLFLLYFVFLIATMVISFMVYGFQVLALEQPFSLVSAIPKESRVTIYSFIAYILMNLITISFASMVSITSSTMKTVLLGVFINLLVSVSPLLVGIQYLFPNGYEELSQSNFSLAVILAFLIASLYLAITYTIGHRRFNKVEF</sequence>
<protein>
    <submittedName>
        <fullName evidence="2">Amino acid transporter</fullName>
    </submittedName>
</protein>
<keyword evidence="1" id="KW-0472">Membrane</keyword>
<dbReference type="RefSeq" id="WP_179924782.1">
    <property type="nucleotide sequence ID" value="NZ_JACBXX010000064.1"/>
</dbReference>
<proteinExistence type="predicted"/>
<feature type="transmembrane region" description="Helical" evidence="1">
    <location>
        <begin position="178"/>
        <end position="201"/>
    </location>
</feature>
<gene>
    <name evidence="2" type="ORF">HZY94_01845</name>
</gene>
<evidence type="ECO:0000313" key="3">
    <source>
        <dbReference type="Proteomes" id="UP000589521"/>
    </source>
</evidence>
<comment type="caution">
    <text evidence="2">The sequence shown here is derived from an EMBL/GenBank/DDBJ whole genome shotgun (WGS) entry which is preliminary data.</text>
</comment>
<name>A0A7Z0M532_9STRE</name>
<evidence type="ECO:0000256" key="1">
    <source>
        <dbReference type="SAM" id="Phobius"/>
    </source>
</evidence>
<dbReference type="Proteomes" id="UP000589521">
    <property type="component" value="Unassembled WGS sequence"/>
</dbReference>
<reference evidence="2 3" key="1">
    <citation type="submission" date="2020-07" db="EMBL/GenBank/DDBJ databases">
        <title>MOT database genomes.</title>
        <authorList>
            <person name="Joseph S."/>
            <person name="Aduse-Opoku J."/>
            <person name="Hashim A."/>
            <person name="Wade W."/>
            <person name="Curtis M."/>
        </authorList>
    </citation>
    <scope>NUCLEOTIDE SEQUENCE [LARGE SCALE GENOMIC DNA]</scope>
    <source>
        <strain evidence="2 3">STR</strain>
    </source>
</reference>
<feature type="transmembrane region" description="Helical" evidence="1">
    <location>
        <begin position="213"/>
        <end position="234"/>
    </location>
</feature>
<organism evidence="2 3">
    <name type="scientific">Streptococcus danieliae</name>
    <dbReference type="NCBI Taxonomy" id="747656"/>
    <lineage>
        <taxon>Bacteria</taxon>
        <taxon>Bacillati</taxon>
        <taxon>Bacillota</taxon>
        <taxon>Bacilli</taxon>
        <taxon>Lactobacillales</taxon>
        <taxon>Streptococcaceae</taxon>
        <taxon>Streptococcus</taxon>
    </lineage>
</organism>
<evidence type="ECO:0000313" key="2">
    <source>
        <dbReference type="EMBL" id="NYS95953.1"/>
    </source>
</evidence>
<keyword evidence="1" id="KW-0812">Transmembrane</keyword>
<dbReference type="AlphaFoldDB" id="A0A7Z0M532"/>